<evidence type="ECO:0000313" key="2">
    <source>
        <dbReference type="EMBL" id="MFB9643768.1"/>
    </source>
</evidence>
<protein>
    <recommendedName>
        <fullName evidence="4">Sugar phosphate isomerase/epimerase</fullName>
    </recommendedName>
</protein>
<evidence type="ECO:0000256" key="1">
    <source>
        <dbReference type="SAM" id="MobiDB-lite"/>
    </source>
</evidence>
<evidence type="ECO:0008006" key="4">
    <source>
        <dbReference type="Google" id="ProtNLM"/>
    </source>
</evidence>
<dbReference type="Proteomes" id="UP001589667">
    <property type="component" value="Unassembled WGS sequence"/>
</dbReference>
<organism evidence="2 3">
    <name type="scientific">Agromyces lapidis</name>
    <dbReference type="NCBI Taxonomy" id="279574"/>
    <lineage>
        <taxon>Bacteria</taxon>
        <taxon>Bacillati</taxon>
        <taxon>Actinomycetota</taxon>
        <taxon>Actinomycetes</taxon>
        <taxon>Micrococcales</taxon>
        <taxon>Microbacteriaceae</taxon>
        <taxon>Agromyces</taxon>
    </lineage>
</organism>
<comment type="caution">
    <text evidence="2">The sequence shown here is derived from an EMBL/GenBank/DDBJ whole genome shotgun (WGS) entry which is preliminary data.</text>
</comment>
<accession>A0ABV5STU9</accession>
<dbReference type="RefSeq" id="WP_157425519.1">
    <property type="nucleotide sequence ID" value="NZ_BAAANI010000003.1"/>
</dbReference>
<keyword evidence="3" id="KW-1185">Reference proteome</keyword>
<dbReference type="Gene3D" id="3.20.20.150">
    <property type="entry name" value="Divalent-metal-dependent TIM barrel enzymes"/>
    <property type="match status" value="1"/>
</dbReference>
<gene>
    <name evidence="2" type="ORF">ACFFQV_15850</name>
</gene>
<proteinExistence type="predicted"/>
<feature type="region of interest" description="Disordered" evidence="1">
    <location>
        <begin position="1"/>
        <end position="27"/>
    </location>
</feature>
<evidence type="ECO:0000313" key="3">
    <source>
        <dbReference type="Proteomes" id="UP001589667"/>
    </source>
</evidence>
<dbReference type="EMBL" id="JBHMBL010000003">
    <property type="protein sequence ID" value="MFB9643768.1"/>
    <property type="molecule type" value="Genomic_DNA"/>
</dbReference>
<dbReference type="SUPFAM" id="SSF51658">
    <property type="entry name" value="Xylose isomerase-like"/>
    <property type="match status" value="1"/>
</dbReference>
<dbReference type="InterPro" id="IPR036237">
    <property type="entry name" value="Xyl_isomerase-like_sf"/>
</dbReference>
<name>A0ABV5STU9_9MICO</name>
<sequence>MSGPGQGSRERSTSPAPPLVLMPDWGSDLGQSELPAAAVAAGYDGVELWWPAGRRAQGELAEAVAASDAALALLVTSAADDPAAHADEIEQQIDEIDRSGLPAEHVTLHLGRDHWDVALHHELAVRVVGWRRRFGRSILVELHRGRMLHSAHHSLMLLVEHPELRVTFDISHWIVVAESMLDDQQAAVDLAIARADHIHARIGHPQGPQVTSPEAIDPAIVERHFAWWGRIVDRIRSEGRRPGLLAEFGPVPYAPAGRDGRAVVDPSRSNRWIMGETRRRF</sequence>
<reference evidence="2 3" key="1">
    <citation type="submission" date="2024-09" db="EMBL/GenBank/DDBJ databases">
        <authorList>
            <person name="Sun Q."/>
            <person name="Mori K."/>
        </authorList>
    </citation>
    <scope>NUCLEOTIDE SEQUENCE [LARGE SCALE GENOMIC DNA]</scope>
    <source>
        <strain evidence="2 3">JCM 14321</strain>
    </source>
</reference>